<proteinExistence type="predicted"/>
<keyword evidence="2" id="KW-1185">Reference proteome</keyword>
<sequence>MTAAGPAPRPDILRYTAIVTGPDGGSRFADADLALTAREIAPGVPPMRVGGLPSAAGVAYVRSEFFDSAPHPAPARQWVVMLRGTIEVTTTDGARRRFGPGDPVLAVDVDGAGHSTAAVGEPPFEALFIPADSGVDS</sequence>
<evidence type="ECO:0000313" key="2">
    <source>
        <dbReference type="Proteomes" id="UP000431401"/>
    </source>
</evidence>
<dbReference type="Proteomes" id="UP000431401">
    <property type="component" value="Unassembled WGS sequence"/>
</dbReference>
<gene>
    <name evidence="1" type="ORF">NRB56_73130</name>
</gene>
<dbReference type="EMBL" id="WEGI01000022">
    <property type="protein sequence ID" value="MQY31703.1"/>
    <property type="molecule type" value="Genomic_DNA"/>
</dbReference>
<protein>
    <recommendedName>
        <fullName evidence="3">Cupin domain-containing protein</fullName>
    </recommendedName>
</protein>
<reference evidence="1 2" key="1">
    <citation type="submission" date="2019-10" db="EMBL/GenBank/DDBJ databases">
        <title>Nocardia macrotermitis sp. nov. and Nocardia aurantia sp. nov., isolated from the gut of fungus growing-termite Macrotermes natalensis.</title>
        <authorList>
            <person name="Benndorf R."/>
            <person name="Schwitalla J."/>
            <person name="Martin K."/>
            <person name="De Beer W."/>
            <person name="Kaster A.-K."/>
            <person name="Vollmers J."/>
            <person name="Poulsen M."/>
            <person name="Beemelmanns C."/>
        </authorList>
    </citation>
    <scope>NUCLEOTIDE SEQUENCE [LARGE SCALE GENOMIC DNA]</scope>
    <source>
        <strain evidence="1 2">RB56</strain>
    </source>
</reference>
<dbReference type="SUPFAM" id="SSF51182">
    <property type="entry name" value="RmlC-like cupins"/>
    <property type="match status" value="1"/>
</dbReference>
<comment type="caution">
    <text evidence="1">The sequence shown here is derived from an EMBL/GenBank/DDBJ whole genome shotgun (WGS) entry which is preliminary data.</text>
</comment>
<dbReference type="AlphaFoldDB" id="A0A7K0E0V7"/>
<dbReference type="InterPro" id="IPR011051">
    <property type="entry name" value="RmlC_Cupin_sf"/>
</dbReference>
<dbReference type="OrthoDB" id="4205621at2"/>
<name>A0A7K0E0V7_9NOCA</name>
<dbReference type="RefSeq" id="WP_153348917.1">
    <property type="nucleotide sequence ID" value="NZ_WEGI01000022.1"/>
</dbReference>
<accession>A0A7K0E0V7</accession>
<evidence type="ECO:0000313" key="1">
    <source>
        <dbReference type="EMBL" id="MQY31703.1"/>
    </source>
</evidence>
<evidence type="ECO:0008006" key="3">
    <source>
        <dbReference type="Google" id="ProtNLM"/>
    </source>
</evidence>
<organism evidence="1 2">
    <name type="scientific">Nocardia aurantia</name>
    <dbReference type="NCBI Taxonomy" id="2585199"/>
    <lineage>
        <taxon>Bacteria</taxon>
        <taxon>Bacillati</taxon>
        <taxon>Actinomycetota</taxon>
        <taxon>Actinomycetes</taxon>
        <taxon>Mycobacteriales</taxon>
        <taxon>Nocardiaceae</taxon>
        <taxon>Nocardia</taxon>
    </lineage>
</organism>